<dbReference type="PRINTS" id="PR00111">
    <property type="entry name" value="ABHYDROLASE"/>
</dbReference>
<dbReference type="GO" id="GO:0016787">
    <property type="term" value="F:hydrolase activity"/>
    <property type="evidence" value="ECO:0007669"/>
    <property type="project" value="UniProtKB-KW"/>
</dbReference>
<dbReference type="InterPro" id="IPR000639">
    <property type="entry name" value="Epox_hydrolase-like"/>
</dbReference>
<dbReference type="PRINTS" id="PR00412">
    <property type="entry name" value="EPOXHYDRLASE"/>
</dbReference>
<feature type="domain" description="AB hydrolase-1" evidence="1">
    <location>
        <begin position="22"/>
        <end position="248"/>
    </location>
</feature>
<dbReference type="InterPro" id="IPR000073">
    <property type="entry name" value="AB_hydrolase_1"/>
</dbReference>
<evidence type="ECO:0000313" key="3">
    <source>
        <dbReference type="Proteomes" id="UP001300692"/>
    </source>
</evidence>
<dbReference type="PANTHER" id="PTHR43798">
    <property type="entry name" value="MONOACYLGLYCEROL LIPASE"/>
    <property type="match status" value="1"/>
</dbReference>
<dbReference type="RefSeq" id="WP_264137132.1">
    <property type="nucleotide sequence ID" value="NZ_JAOYOD010000001.1"/>
</dbReference>
<evidence type="ECO:0000259" key="1">
    <source>
        <dbReference type="Pfam" id="PF00561"/>
    </source>
</evidence>
<comment type="caution">
    <text evidence="2">The sequence shown here is derived from an EMBL/GenBank/DDBJ whole genome shotgun (WGS) entry which is preliminary data.</text>
</comment>
<dbReference type="SUPFAM" id="SSF53474">
    <property type="entry name" value="alpha/beta-Hydrolases"/>
    <property type="match status" value="1"/>
</dbReference>
<dbReference type="Pfam" id="PF00561">
    <property type="entry name" value="Abhydrolase_1"/>
    <property type="match status" value="1"/>
</dbReference>
<dbReference type="EMBL" id="JAOYOD010000001">
    <property type="protein sequence ID" value="MCV9386350.1"/>
    <property type="molecule type" value="Genomic_DNA"/>
</dbReference>
<keyword evidence="2" id="KW-0378">Hydrolase</keyword>
<dbReference type="InterPro" id="IPR050266">
    <property type="entry name" value="AB_hydrolase_sf"/>
</dbReference>
<accession>A0ABT3CRL8</accession>
<organism evidence="2 3">
    <name type="scientific">Reichenbachiella ulvae</name>
    <dbReference type="NCBI Taxonomy" id="2980104"/>
    <lineage>
        <taxon>Bacteria</taxon>
        <taxon>Pseudomonadati</taxon>
        <taxon>Bacteroidota</taxon>
        <taxon>Cytophagia</taxon>
        <taxon>Cytophagales</taxon>
        <taxon>Reichenbachiellaceae</taxon>
        <taxon>Reichenbachiella</taxon>
    </lineage>
</organism>
<evidence type="ECO:0000313" key="2">
    <source>
        <dbReference type="EMBL" id="MCV9386350.1"/>
    </source>
</evidence>
<dbReference type="Proteomes" id="UP001300692">
    <property type="component" value="Unassembled WGS sequence"/>
</dbReference>
<gene>
    <name evidence="2" type="ORF">N7U62_06720</name>
</gene>
<proteinExistence type="predicted"/>
<keyword evidence="3" id="KW-1185">Reference proteome</keyword>
<dbReference type="Gene3D" id="3.40.50.1820">
    <property type="entry name" value="alpha/beta hydrolase"/>
    <property type="match status" value="1"/>
</dbReference>
<dbReference type="InterPro" id="IPR029058">
    <property type="entry name" value="AB_hydrolase_fold"/>
</dbReference>
<sequence length="264" mass="30057">MPYLDINNTRVYYEEYGIGPDTLLFCHGIFLSSMVFKAQMDYFKARYRCIVLDLRGQGQSDAVEEAFELEQLVLDVAEFIRGLQAGPCHFIGLSVGANIGMQLAKEHRELIKSLVLINANADAERSKWRLGWQSLLIKLFGVKLIVNRLMKQLFSARFLVDELRSEEVQHLKSEIIKSKRRPVELLRAYMNRSSLQPLLGELDMPTLIIAGERDLITPSDQSKNIKLKIPQARLAVIKEAGHCAPVEESWQVVNTMEVFLNGVH</sequence>
<name>A0ABT3CRL8_9BACT</name>
<reference evidence="2 3" key="1">
    <citation type="submission" date="2022-10" db="EMBL/GenBank/DDBJ databases">
        <title>Comparative genomics and taxonomic characterization of three novel marine species of genus Reichenbachiella exhibiting antioxidant and polysaccharide degradation activities.</title>
        <authorList>
            <person name="Muhammad N."/>
            <person name="Lee Y.-J."/>
            <person name="Ko J."/>
            <person name="Kim S.-G."/>
        </authorList>
    </citation>
    <scope>NUCLEOTIDE SEQUENCE [LARGE SCALE GENOMIC DNA]</scope>
    <source>
        <strain evidence="2 3">ABR2-5</strain>
    </source>
</reference>
<protein>
    <submittedName>
        <fullName evidence="2">Alpha/beta hydrolase</fullName>
    </submittedName>
</protein>